<comment type="caution">
    <text evidence="1">The sequence shown here is derived from an EMBL/GenBank/DDBJ whole genome shotgun (WGS) entry which is preliminary data.</text>
</comment>
<accession>X1MIC8</accession>
<evidence type="ECO:0000313" key="1">
    <source>
        <dbReference type="EMBL" id="GAI14450.1"/>
    </source>
</evidence>
<protein>
    <submittedName>
        <fullName evidence="1">Uncharacterized protein</fullName>
    </submittedName>
</protein>
<proteinExistence type="predicted"/>
<sequence>MWLFEAYTGTHTGSEAAILTVVLRIKEQSLVDVTFAPILTVAVLI</sequence>
<name>X1MIC8_9ZZZZ</name>
<gene>
    <name evidence="1" type="ORF">S06H3_11223</name>
</gene>
<dbReference type="EMBL" id="BARV01005380">
    <property type="protein sequence ID" value="GAI14450.1"/>
    <property type="molecule type" value="Genomic_DNA"/>
</dbReference>
<organism evidence="1">
    <name type="scientific">marine sediment metagenome</name>
    <dbReference type="NCBI Taxonomy" id="412755"/>
    <lineage>
        <taxon>unclassified sequences</taxon>
        <taxon>metagenomes</taxon>
        <taxon>ecological metagenomes</taxon>
    </lineage>
</organism>
<dbReference type="AlphaFoldDB" id="X1MIC8"/>
<reference evidence="1" key="1">
    <citation type="journal article" date="2014" name="Front. Microbiol.">
        <title>High frequency of phylogenetically diverse reductive dehalogenase-homologous genes in deep subseafloor sedimentary metagenomes.</title>
        <authorList>
            <person name="Kawai M."/>
            <person name="Futagami T."/>
            <person name="Toyoda A."/>
            <person name="Takaki Y."/>
            <person name="Nishi S."/>
            <person name="Hori S."/>
            <person name="Arai W."/>
            <person name="Tsubouchi T."/>
            <person name="Morono Y."/>
            <person name="Uchiyama I."/>
            <person name="Ito T."/>
            <person name="Fujiyama A."/>
            <person name="Inagaki F."/>
            <person name="Takami H."/>
        </authorList>
    </citation>
    <scope>NUCLEOTIDE SEQUENCE</scope>
    <source>
        <strain evidence="1">Expedition CK06-06</strain>
    </source>
</reference>